<accession>A0A1B0ZRP1</accession>
<evidence type="ECO:0000313" key="6">
    <source>
        <dbReference type="EMBL" id="ANP36758.1"/>
    </source>
</evidence>
<gene>
    <name evidence="6" type="ORF">JL2886_01850</name>
    <name evidence="7" type="ORF">PXK24_17310</name>
</gene>
<dbReference type="RefSeq" id="WP_065271687.1">
    <property type="nucleotide sequence ID" value="NZ_CP015124.1"/>
</dbReference>
<evidence type="ECO:0000256" key="1">
    <source>
        <dbReference type="ARBA" id="ARBA00023015"/>
    </source>
</evidence>
<proteinExistence type="predicted"/>
<dbReference type="Gene3D" id="1.10.357.10">
    <property type="entry name" value="Tetracycline Repressor, domain 2"/>
    <property type="match status" value="1"/>
</dbReference>
<keyword evidence="1" id="KW-0805">Transcription regulation</keyword>
<keyword evidence="2 4" id="KW-0238">DNA-binding</keyword>
<name>A0A1B0ZRP1_9RHOB</name>
<organism evidence="6 8">
    <name type="scientific">Phaeobacter gallaeciensis</name>
    <dbReference type="NCBI Taxonomy" id="60890"/>
    <lineage>
        <taxon>Bacteria</taxon>
        <taxon>Pseudomonadati</taxon>
        <taxon>Pseudomonadota</taxon>
        <taxon>Alphaproteobacteria</taxon>
        <taxon>Rhodobacterales</taxon>
        <taxon>Roseobacteraceae</taxon>
        <taxon>Phaeobacter</taxon>
    </lineage>
</organism>
<evidence type="ECO:0000256" key="2">
    <source>
        <dbReference type="ARBA" id="ARBA00023125"/>
    </source>
</evidence>
<evidence type="ECO:0000313" key="8">
    <source>
        <dbReference type="Proteomes" id="UP000092565"/>
    </source>
</evidence>
<feature type="domain" description="HTH tetR-type" evidence="5">
    <location>
        <begin position="16"/>
        <end position="76"/>
    </location>
</feature>
<dbReference type="PRINTS" id="PR00455">
    <property type="entry name" value="HTHTETR"/>
</dbReference>
<dbReference type="PROSITE" id="PS50977">
    <property type="entry name" value="HTH_TETR_2"/>
    <property type="match status" value="1"/>
</dbReference>
<dbReference type="PANTHER" id="PTHR30055">
    <property type="entry name" value="HTH-TYPE TRANSCRIPTIONAL REGULATOR RUTR"/>
    <property type="match status" value="1"/>
</dbReference>
<dbReference type="InterPro" id="IPR001647">
    <property type="entry name" value="HTH_TetR"/>
</dbReference>
<keyword evidence="8" id="KW-1185">Reference proteome</keyword>
<dbReference type="EMBL" id="CP015124">
    <property type="protein sequence ID" value="ANP36758.1"/>
    <property type="molecule type" value="Genomic_DNA"/>
</dbReference>
<evidence type="ECO:0000313" key="9">
    <source>
        <dbReference type="Proteomes" id="UP001218364"/>
    </source>
</evidence>
<dbReference type="AlphaFoldDB" id="A0A1B0ZRP1"/>
<dbReference type="GO" id="GO:0000976">
    <property type="term" value="F:transcription cis-regulatory region binding"/>
    <property type="evidence" value="ECO:0007669"/>
    <property type="project" value="TreeGrafter"/>
</dbReference>
<dbReference type="PATRIC" id="fig|60890.4.peg.1805"/>
<evidence type="ECO:0000313" key="7">
    <source>
        <dbReference type="EMBL" id="MDE4167459.1"/>
    </source>
</evidence>
<dbReference type="InterPro" id="IPR050109">
    <property type="entry name" value="HTH-type_TetR-like_transc_reg"/>
</dbReference>
<evidence type="ECO:0000256" key="3">
    <source>
        <dbReference type="ARBA" id="ARBA00023163"/>
    </source>
</evidence>
<reference evidence="6 8" key="1">
    <citation type="submission" date="2016-04" db="EMBL/GenBank/DDBJ databases">
        <authorList>
            <person name="Evans L.H."/>
            <person name="Alamgir A."/>
            <person name="Owens N."/>
            <person name="Weber N.D."/>
            <person name="Virtaneva K."/>
            <person name="Barbian K."/>
            <person name="Babar A."/>
            <person name="Rosenke K."/>
        </authorList>
    </citation>
    <scope>NUCLEOTIDE SEQUENCE [LARGE SCALE GENOMIC DNA]</scope>
    <source>
        <strain evidence="6 8">JL2886</strain>
    </source>
</reference>
<dbReference type="InterPro" id="IPR009057">
    <property type="entry name" value="Homeodomain-like_sf"/>
</dbReference>
<dbReference type="Proteomes" id="UP000092565">
    <property type="component" value="Chromosome"/>
</dbReference>
<evidence type="ECO:0000256" key="4">
    <source>
        <dbReference type="PROSITE-ProRule" id="PRU00335"/>
    </source>
</evidence>
<evidence type="ECO:0000259" key="5">
    <source>
        <dbReference type="PROSITE" id="PS50977"/>
    </source>
</evidence>
<dbReference type="Proteomes" id="UP001218364">
    <property type="component" value="Unassembled WGS sequence"/>
</dbReference>
<dbReference type="SUPFAM" id="SSF46689">
    <property type="entry name" value="Homeodomain-like"/>
    <property type="match status" value="1"/>
</dbReference>
<dbReference type="GO" id="GO:0003700">
    <property type="term" value="F:DNA-binding transcription factor activity"/>
    <property type="evidence" value="ECO:0007669"/>
    <property type="project" value="TreeGrafter"/>
</dbReference>
<dbReference type="PANTHER" id="PTHR30055:SF234">
    <property type="entry name" value="HTH-TYPE TRANSCRIPTIONAL REGULATOR BETI"/>
    <property type="match status" value="1"/>
</dbReference>
<dbReference type="Pfam" id="PF00440">
    <property type="entry name" value="TetR_N"/>
    <property type="match status" value="1"/>
</dbReference>
<feature type="DNA-binding region" description="H-T-H motif" evidence="4">
    <location>
        <begin position="39"/>
        <end position="58"/>
    </location>
</feature>
<protein>
    <submittedName>
        <fullName evidence="7">TetR/AcrR family transcriptional regulator</fullName>
    </submittedName>
</protein>
<dbReference type="OrthoDB" id="2356263at2"/>
<sequence>MPPASRPADRPASRSANRPDEFVLAATQLFANRGYHGASIANIADELGLTKQALLHHFGSKDALYERVLEGVADRMMLMLMEAQNPDAAPEQRLETFFETYLSEGLLNPVDSRLILRELLDDRQEDQPAERWFLRPFLQELVAMVQDAPAWRAAPPAAALAAVCDLLGAISYFAMSQPVLPRLPGQAGAVEAFRAQIRKRVRDLAGHGPQS</sequence>
<keyword evidence="3" id="KW-0804">Transcription</keyword>
<dbReference type="EMBL" id="JARCJK010000010">
    <property type="protein sequence ID" value="MDE4167459.1"/>
    <property type="molecule type" value="Genomic_DNA"/>
</dbReference>
<reference evidence="7 9" key="2">
    <citation type="submission" date="2023-02" db="EMBL/GenBank/DDBJ databases">
        <title>Population genomics of bacteria associated with diatom.</title>
        <authorList>
            <person name="Xie J."/>
            <person name="Wang H."/>
        </authorList>
    </citation>
    <scope>NUCLEOTIDE SEQUENCE [LARGE SCALE GENOMIC DNA]</scope>
    <source>
        <strain evidence="7 9">PT47_8</strain>
    </source>
</reference>